<organism evidence="2 3">
    <name type="scientific">Leifsonia kafniensis</name>
    <dbReference type="NCBI Taxonomy" id="475957"/>
    <lineage>
        <taxon>Bacteria</taxon>
        <taxon>Bacillati</taxon>
        <taxon>Actinomycetota</taxon>
        <taxon>Actinomycetes</taxon>
        <taxon>Micrococcales</taxon>
        <taxon>Microbacteriaceae</taxon>
        <taxon>Leifsonia</taxon>
    </lineage>
</organism>
<protein>
    <submittedName>
        <fullName evidence="2">DUF4012 domain-containing protein</fullName>
    </submittedName>
</protein>
<dbReference type="Pfam" id="PF13196">
    <property type="entry name" value="DUF4012"/>
    <property type="match status" value="1"/>
</dbReference>
<dbReference type="InterPro" id="IPR025101">
    <property type="entry name" value="DUF4012"/>
</dbReference>
<keyword evidence="3" id="KW-1185">Reference proteome</keyword>
<comment type="caution">
    <text evidence="2">The sequence shown here is derived from an EMBL/GenBank/DDBJ whole genome shotgun (WGS) entry which is preliminary data.</text>
</comment>
<name>A0ABP7KDX7_9MICO</name>
<keyword evidence="1" id="KW-0812">Transmembrane</keyword>
<sequence>MSVPPSRRMQRAHEKKRTSPFRRWWVWTIVFVFVGIVAGGAWLGTRALQAKDDLQAAVPLVSELKAQVLAQDVPAAQATLDKLTPLVVEARELTSDPVWRAAEIVPIAGSNLSAVRELAFVTDSIVTGAIPPLLNVVDTMMSGGLKPVDGALNTGLLVESIPQIEAAADVIENAAEVTESIDTAHTIGQVTDAQKTMSDMLGQITPMLKTAREVLPLLPPALGTDGPRQYLVMFQNNAEARALGGIPGAIVQMTIDNGKISLGQQASGRDFATYGESVIPAPDGVEELYERAFGTSILNSTVRPSFPSAAQIVSTMWQNQFGVTVDGVVSLDPVALSYMLKATGPISLASGDTLTSKNAASVLMNEVYLRYPGETEAQRLQQDEFFGSVVSGVFGAVMSGGNLDPKVLASGMMKAVGERRLLLWSSHEAEMTQLVTAGIDGELPVGTDKTDPVGLYTQDAIGSKMDFYLKQAVTLSQGSCRTDGRENYRVSVDVTNIAPKNAADVLTFYIMGDGSEGVADGDIRIDLLAYAPPGSTIVAVRVDGDAQDVGSRHDGDYPVSRVRTSFSPGETRNVTFDIVAAESGTRTLAAELTPLVYKTPVTTVPLDCAGIPTE</sequence>
<feature type="transmembrane region" description="Helical" evidence="1">
    <location>
        <begin position="21"/>
        <end position="43"/>
    </location>
</feature>
<reference evidence="3" key="1">
    <citation type="journal article" date="2019" name="Int. J. Syst. Evol. Microbiol.">
        <title>The Global Catalogue of Microorganisms (GCM) 10K type strain sequencing project: providing services to taxonomists for standard genome sequencing and annotation.</title>
        <authorList>
            <consortium name="The Broad Institute Genomics Platform"/>
            <consortium name="The Broad Institute Genome Sequencing Center for Infectious Disease"/>
            <person name="Wu L."/>
            <person name="Ma J."/>
        </authorList>
    </citation>
    <scope>NUCLEOTIDE SEQUENCE [LARGE SCALE GENOMIC DNA]</scope>
    <source>
        <strain evidence="3">JCM 17021</strain>
    </source>
</reference>
<keyword evidence="1" id="KW-1133">Transmembrane helix</keyword>
<evidence type="ECO:0000313" key="3">
    <source>
        <dbReference type="Proteomes" id="UP001501803"/>
    </source>
</evidence>
<keyword evidence="1" id="KW-0472">Membrane</keyword>
<dbReference type="Proteomes" id="UP001501803">
    <property type="component" value="Unassembled WGS sequence"/>
</dbReference>
<gene>
    <name evidence="2" type="ORF">GCM10022381_16210</name>
</gene>
<accession>A0ABP7KDX7</accession>
<proteinExistence type="predicted"/>
<evidence type="ECO:0000313" key="2">
    <source>
        <dbReference type="EMBL" id="GAA3874127.1"/>
    </source>
</evidence>
<evidence type="ECO:0000256" key="1">
    <source>
        <dbReference type="SAM" id="Phobius"/>
    </source>
</evidence>
<dbReference type="EMBL" id="BAABCN010000003">
    <property type="protein sequence ID" value="GAA3874127.1"/>
    <property type="molecule type" value="Genomic_DNA"/>
</dbReference>